<organism evidence="4 5">
    <name type="scientific">Aspergillus parasiticus</name>
    <dbReference type="NCBI Taxonomy" id="5067"/>
    <lineage>
        <taxon>Eukaryota</taxon>
        <taxon>Fungi</taxon>
        <taxon>Dikarya</taxon>
        <taxon>Ascomycota</taxon>
        <taxon>Pezizomycotina</taxon>
        <taxon>Eurotiomycetes</taxon>
        <taxon>Eurotiomycetidae</taxon>
        <taxon>Eurotiales</taxon>
        <taxon>Aspergillaceae</taxon>
        <taxon>Aspergillus</taxon>
        <taxon>Aspergillus subgen. Circumdati</taxon>
    </lineage>
</organism>
<keyword evidence="5" id="KW-1185">Reference proteome</keyword>
<keyword evidence="1" id="KW-0596">Phosphopantetheine</keyword>
<proteinExistence type="predicted"/>
<dbReference type="Gene3D" id="3.40.50.720">
    <property type="entry name" value="NAD(P)-binding Rossmann-like Domain"/>
    <property type="match status" value="3"/>
</dbReference>
<dbReference type="SUPFAM" id="SSF51735">
    <property type="entry name" value="NAD(P)-binding Rossmann-fold domains"/>
    <property type="match status" value="1"/>
</dbReference>
<dbReference type="VEuPathDB" id="FungiDB:BDV34DRAFT_219244"/>
<dbReference type="Pfam" id="PF23297">
    <property type="entry name" value="ACP_SdgA_C"/>
    <property type="match status" value="1"/>
</dbReference>
<dbReference type="AlphaFoldDB" id="A0A5N6E3C9"/>
<dbReference type="SMART" id="SM00822">
    <property type="entry name" value="PKS_KR"/>
    <property type="match status" value="1"/>
</dbReference>
<dbReference type="GO" id="GO:0004312">
    <property type="term" value="F:fatty acid synthase activity"/>
    <property type="evidence" value="ECO:0007669"/>
    <property type="project" value="TreeGrafter"/>
</dbReference>
<dbReference type="PANTHER" id="PTHR43775">
    <property type="entry name" value="FATTY ACID SYNTHASE"/>
    <property type="match status" value="1"/>
</dbReference>
<evidence type="ECO:0000313" key="4">
    <source>
        <dbReference type="EMBL" id="KAB8212031.1"/>
    </source>
</evidence>
<dbReference type="Gene3D" id="3.90.180.10">
    <property type="entry name" value="Medium-chain alcohol dehydrogenases, catalytic domain"/>
    <property type="match status" value="1"/>
</dbReference>
<evidence type="ECO:0000256" key="1">
    <source>
        <dbReference type="ARBA" id="ARBA00022450"/>
    </source>
</evidence>
<dbReference type="InterPro" id="IPR036736">
    <property type="entry name" value="ACP-like_sf"/>
</dbReference>
<evidence type="ECO:0000259" key="3">
    <source>
        <dbReference type="PROSITE" id="PS50075"/>
    </source>
</evidence>
<dbReference type="GO" id="GO:0044550">
    <property type="term" value="P:secondary metabolite biosynthetic process"/>
    <property type="evidence" value="ECO:0007669"/>
    <property type="project" value="TreeGrafter"/>
</dbReference>
<gene>
    <name evidence="4" type="ORF">BDV34DRAFT_219244</name>
</gene>
<dbReference type="SUPFAM" id="SSF47336">
    <property type="entry name" value="ACP-like"/>
    <property type="match status" value="1"/>
</dbReference>
<dbReference type="EMBL" id="ML734937">
    <property type="protein sequence ID" value="KAB8212031.1"/>
    <property type="molecule type" value="Genomic_DNA"/>
</dbReference>
<dbReference type="Gene3D" id="1.10.1200.10">
    <property type="entry name" value="ACP-like"/>
    <property type="match status" value="1"/>
</dbReference>
<feature type="domain" description="Carrier" evidence="3">
    <location>
        <begin position="329"/>
        <end position="408"/>
    </location>
</feature>
<dbReference type="Pfam" id="PF13602">
    <property type="entry name" value="ADH_zinc_N_2"/>
    <property type="match status" value="1"/>
</dbReference>
<dbReference type="Proteomes" id="UP000326532">
    <property type="component" value="Unassembled WGS sequence"/>
</dbReference>
<dbReference type="InterPro" id="IPR013968">
    <property type="entry name" value="PKS_KR"/>
</dbReference>
<evidence type="ECO:0000313" key="5">
    <source>
        <dbReference type="Proteomes" id="UP000326532"/>
    </source>
</evidence>
<dbReference type="GO" id="GO:0006633">
    <property type="term" value="P:fatty acid biosynthetic process"/>
    <property type="evidence" value="ECO:0007669"/>
    <property type="project" value="TreeGrafter"/>
</dbReference>
<dbReference type="InterPro" id="IPR036291">
    <property type="entry name" value="NAD(P)-bd_dom_sf"/>
</dbReference>
<dbReference type="OMA" id="HRRANGM"/>
<dbReference type="Pfam" id="PF08659">
    <property type="entry name" value="KR"/>
    <property type="match status" value="2"/>
</dbReference>
<dbReference type="GO" id="GO:0031177">
    <property type="term" value="F:phosphopantetheine binding"/>
    <property type="evidence" value="ECO:0007669"/>
    <property type="project" value="InterPro"/>
</dbReference>
<dbReference type="InterPro" id="IPR009081">
    <property type="entry name" value="PP-bd_ACP"/>
</dbReference>
<dbReference type="PROSITE" id="PS50075">
    <property type="entry name" value="CARRIER"/>
    <property type="match status" value="1"/>
</dbReference>
<dbReference type="InterPro" id="IPR020806">
    <property type="entry name" value="PKS_PP-bd"/>
</dbReference>
<keyword evidence="2" id="KW-0597">Phosphoprotein</keyword>
<reference evidence="4 5" key="1">
    <citation type="submission" date="2019-04" db="EMBL/GenBank/DDBJ databases">
        <title>Fungal friends and foes A comparative genomics study of 23 Aspergillus species from section Flavi.</title>
        <authorList>
            <consortium name="DOE Joint Genome Institute"/>
            <person name="Kjaerbolling I."/>
            <person name="Vesth T.C."/>
            <person name="Frisvad J.C."/>
            <person name="Nybo J.L."/>
            <person name="Theobald S."/>
            <person name="Kildgaard S."/>
            <person name="Petersen T.I."/>
            <person name="Kuo A."/>
            <person name="Sato A."/>
            <person name="Lyhne E.K."/>
            <person name="Kogle M.E."/>
            <person name="Wiebenga A."/>
            <person name="Kun R.S."/>
            <person name="Lubbers R.J."/>
            <person name="Makela M.R."/>
            <person name="Barry K."/>
            <person name="Chovatia M."/>
            <person name="Clum A."/>
            <person name="Daum C."/>
            <person name="Haridas S."/>
            <person name="He G."/>
            <person name="LaButti K."/>
            <person name="Lipzen A."/>
            <person name="Mondo S."/>
            <person name="Pangilinan J."/>
            <person name="Riley R."/>
            <person name="Salamov A."/>
            <person name="Simmons B.A."/>
            <person name="Magnuson J.K."/>
            <person name="Henrissat B."/>
            <person name="Mortensen U.H."/>
            <person name="Larsen T.O."/>
            <person name="De vries R.P."/>
            <person name="Grigoriev I.V."/>
            <person name="Machida M."/>
            <person name="Baker S.E."/>
            <person name="Andersen M.R."/>
        </authorList>
    </citation>
    <scope>NUCLEOTIDE SEQUENCE [LARGE SCALE GENOMIC DNA]</scope>
    <source>
        <strain evidence="4 5">CBS 117618</strain>
    </source>
</reference>
<dbReference type="PANTHER" id="PTHR43775:SF29">
    <property type="entry name" value="ASPERFURANONE POLYKETIDE SYNTHASE AFOG-RELATED"/>
    <property type="match status" value="1"/>
</dbReference>
<dbReference type="SMART" id="SM00823">
    <property type="entry name" value="PKS_PP"/>
    <property type="match status" value="1"/>
</dbReference>
<dbReference type="InterPro" id="IPR050091">
    <property type="entry name" value="PKS_NRPS_Biosynth_Enz"/>
</dbReference>
<protein>
    <submittedName>
        <fullName evidence="4">KR domain-containing protein</fullName>
    </submittedName>
</protein>
<dbReference type="InterPro" id="IPR057326">
    <property type="entry name" value="KR_dom"/>
</dbReference>
<evidence type="ECO:0000256" key="2">
    <source>
        <dbReference type="ARBA" id="ARBA00022553"/>
    </source>
</evidence>
<sequence>MLASWECIATSGRFIENGKRGILSNNNLPLGMFLRNTMFRGFDLGGMMMDRPDLSLSALDDILSLMLDGTLRPVQPMTTSGIDDVEAAFRFMQTGKHQGKLVIDVGMEDKVTTVLNTKPYLTCDGNAAYIIAGGLGGIGQSIAAWLVDRGARTLLVLSRSGAKGPEAMKFINSLQSKGERAIAPSCDISNESVLRKVLEEWQPQLPPIKGCIQAAMVFQGRTFEMGMAFFILLSSISGIIGTHGQANYAAGNSFPDAPSRPLHGYELDCQPSIGAQPEVRETGSAAANWPEKPLFKRMTLDEAHSQDLASRGRTFQLAAAMENARPLPEGNHAVTRALSAKLSRALALDEKDIDPDKHISTYSVDSLGAVELRTWFASELKANIAVFDIIGSTVATIAQLAASRSKLQKGYST</sequence>
<name>A0A5N6E3C9_ASPPA</name>
<accession>A0A5N6E3C9</accession>